<dbReference type="PANTHER" id="PTHR16839">
    <property type="entry name" value="GALANIN"/>
    <property type="match status" value="1"/>
</dbReference>
<dbReference type="GeneTree" id="ENSGT00390000007800"/>
<reference evidence="2" key="2">
    <citation type="journal article" date="2011" name="Endocrinology">
        <title>Peptidomic analysis of the central nervous system of the protochordate, Ciona intestinalis: homologs and prototypes of vertebrate peptides and novel peptides.</title>
        <authorList>
            <person name="Kawada T."/>
            <person name="Ogasawara M."/>
            <person name="Sekiguchi T."/>
            <person name="Aoyama M."/>
            <person name="Hotta K."/>
            <person name="Oka K."/>
            <person name="Satake H."/>
        </authorList>
    </citation>
    <scope>NUCLEOTIDE SEQUENCE</scope>
</reference>
<dbReference type="EMBL" id="BR000877">
    <property type="protein sequence ID" value="FAA00714.1"/>
    <property type="molecule type" value="mRNA"/>
</dbReference>
<dbReference type="CTD" id="100179006"/>
<feature type="chain" id="PRO_5010392988" evidence="1">
    <location>
        <begin position="23"/>
        <end position="120"/>
    </location>
</feature>
<dbReference type="Ensembl" id="ENSCINT00000017736.3">
    <property type="protein sequence ID" value="ENSCINP00000017736.3"/>
    <property type="gene ID" value="ENSCING00000008696.3"/>
</dbReference>
<dbReference type="STRING" id="7719.ENSCINP00000017736"/>
<dbReference type="AlphaFoldDB" id="F5XVE7"/>
<dbReference type="KEGG" id="cin:100179006"/>
<dbReference type="GO" id="GO:0005576">
    <property type="term" value="C:extracellular region"/>
    <property type="evidence" value="ECO:0007669"/>
    <property type="project" value="InterPro"/>
</dbReference>
<evidence type="ECO:0000313" key="3">
    <source>
        <dbReference type="Ensembl" id="ENSCINP00000017736.3"/>
    </source>
</evidence>
<name>F5XVE7_CIOIN</name>
<gene>
    <name evidence="2 3" type="primary">ci-galp</name>
</gene>
<dbReference type="Proteomes" id="UP000008144">
    <property type="component" value="Unassembled WGS sequence"/>
</dbReference>
<dbReference type="OrthoDB" id="8721537at2759"/>
<reference evidence="4" key="1">
    <citation type="journal article" date="2002" name="Science">
        <title>The draft genome of Ciona intestinalis: insights into chordate and vertebrate origins.</title>
        <authorList>
            <person name="Dehal P."/>
            <person name="Satou Y."/>
            <person name="Campbell R.K."/>
            <person name="Chapman J."/>
            <person name="Degnan B."/>
            <person name="De Tomaso A."/>
            <person name="Davidson B."/>
            <person name="Di Gregorio A."/>
            <person name="Gelpke M."/>
            <person name="Goodstein D.M."/>
            <person name="Harafuji N."/>
            <person name="Hastings K.E."/>
            <person name="Ho I."/>
            <person name="Hotta K."/>
            <person name="Huang W."/>
            <person name="Kawashima T."/>
            <person name="Lemaire P."/>
            <person name="Martinez D."/>
            <person name="Meinertzhagen I.A."/>
            <person name="Necula S."/>
            <person name="Nonaka M."/>
            <person name="Putnam N."/>
            <person name="Rash S."/>
            <person name="Saiga H."/>
            <person name="Satake M."/>
            <person name="Terry A."/>
            <person name="Yamada L."/>
            <person name="Wang H.G."/>
            <person name="Awazu S."/>
            <person name="Azumi K."/>
            <person name="Boore J."/>
            <person name="Branno M."/>
            <person name="Chin-Bow S."/>
            <person name="DeSantis R."/>
            <person name="Doyle S."/>
            <person name="Francino P."/>
            <person name="Keys D.N."/>
            <person name="Haga S."/>
            <person name="Hayashi H."/>
            <person name="Hino K."/>
            <person name="Imai K.S."/>
            <person name="Inaba K."/>
            <person name="Kano S."/>
            <person name="Kobayashi K."/>
            <person name="Kobayashi M."/>
            <person name="Lee B.I."/>
            <person name="Makabe K.W."/>
            <person name="Manohar C."/>
            <person name="Matassi G."/>
            <person name="Medina M."/>
            <person name="Mochizuki Y."/>
            <person name="Mount S."/>
            <person name="Morishita T."/>
            <person name="Miura S."/>
            <person name="Nakayama A."/>
            <person name="Nishizaka S."/>
            <person name="Nomoto H."/>
            <person name="Ohta F."/>
            <person name="Oishi K."/>
            <person name="Rigoutsos I."/>
            <person name="Sano M."/>
            <person name="Sasaki A."/>
            <person name="Sasakura Y."/>
            <person name="Shoguchi E."/>
            <person name="Shin-i T."/>
            <person name="Spagnuolo A."/>
            <person name="Stainier D."/>
            <person name="Suzuki M.M."/>
            <person name="Tassy O."/>
            <person name="Takatori N."/>
            <person name="Tokuoka M."/>
            <person name="Yagi K."/>
            <person name="Yoshizaki F."/>
            <person name="Wada S."/>
            <person name="Zhang C."/>
            <person name="Hyatt P.D."/>
            <person name="Larimer F."/>
            <person name="Detter C."/>
            <person name="Doggett N."/>
            <person name="Glavina T."/>
            <person name="Hawkins T."/>
            <person name="Richardson P."/>
            <person name="Lucas S."/>
            <person name="Kohara Y."/>
            <person name="Levine M."/>
            <person name="Satoh N."/>
            <person name="Rokhsar D.S."/>
        </authorList>
    </citation>
    <scope>NUCLEOTIDE SEQUENCE [LARGE SCALE GENOMIC DNA]</scope>
</reference>
<keyword evidence="4" id="KW-1185">Reference proteome</keyword>
<accession>A0A1W2W155</accession>
<proteinExistence type="evidence at transcript level"/>
<dbReference type="RefSeq" id="NP_001265894.1">
    <property type="nucleotide sequence ID" value="NM_001278965.1"/>
</dbReference>
<organism evidence="2">
    <name type="scientific">Ciona intestinalis</name>
    <name type="common">Transparent sea squirt</name>
    <name type="synonym">Ascidia intestinalis</name>
    <dbReference type="NCBI Taxonomy" id="7719"/>
    <lineage>
        <taxon>Eukaryota</taxon>
        <taxon>Metazoa</taxon>
        <taxon>Chordata</taxon>
        <taxon>Tunicata</taxon>
        <taxon>Ascidiacea</taxon>
        <taxon>Phlebobranchia</taxon>
        <taxon>Cionidae</taxon>
        <taxon>Ciona</taxon>
    </lineage>
</organism>
<dbReference type="HOGENOM" id="CLU_2048887_0_0_1"/>
<protein>
    <submittedName>
        <fullName evidence="2 3">Galanin-like peptide</fullName>
    </submittedName>
</protein>
<evidence type="ECO:0000313" key="4">
    <source>
        <dbReference type="Proteomes" id="UP000008144"/>
    </source>
</evidence>
<feature type="signal peptide" evidence="1">
    <location>
        <begin position="1"/>
        <end position="22"/>
    </location>
</feature>
<dbReference type="GeneID" id="100179006"/>
<sequence>MNSFGRYTFSLAVVLYISIVLCAENSEAATAKRPFRGQGGWTLNSVGYNAGLGALRKLFEKRDGSSLDVESMPLDNEEMENLAKDFALFLEVKESGLLGPRMLRCILSRNDQVMDSMSEM</sequence>
<dbReference type="InterPro" id="IPR008175">
    <property type="entry name" value="Galanin_pre"/>
</dbReference>
<evidence type="ECO:0000313" key="2">
    <source>
        <dbReference type="EMBL" id="FAA00714.1"/>
    </source>
</evidence>
<reference evidence="3" key="3">
    <citation type="submission" date="2025-05" db="UniProtKB">
        <authorList>
            <consortium name="Ensembl"/>
        </authorList>
    </citation>
    <scope>IDENTIFICATION</scope>
</reference>
<accession>F5XVE7</accession>
<evidence type="ECO:0000256" key="1">
    <source>
        <dbReference type="SAM" id="SignalP"/>
    </source>
</evidence>
<keyword evidence="1" id="KW-0732">Signal</keyword>
<dbReference type="PANTHER" id="PTHR16839:SF1">
    <property type="entry name" value="GALANIN PEPTIDES"/>
    <property type="match status" value="1"/>
</dbReference>
<dbReference type="GO" id="GO:0005179">
    <property type="term" value="F:hormone activity"/>
    <property type="evidence" value="ECO:0007669"/>
    <property type="project" value="InterPro"/>
</dbReference>